<dbReference type="Proteomes" id="UP000772434">
    <property type="component" value="Unassembled WGS sequence"/>
</dbReference>
<feature type="non-terminal residue" evidence="1">
    <location>
        <position position="90"/>
    </location>
</feature>
<protein>
    <submittedName>
        <fullName evidence="1">Uncharacterized protein</fullName>
    </submittedName>
</protein>
<keyword evidence="2" id="KW-1185">Reference proteome</keyword>
<dbReference type="Pfam" id="PF05721">
    <property type="entry name" value="PhyH"/>
    <property type="match status" value="1"/>
</dbReference>
<dbReference type="EMBL" id="JADNRY010000502">
    <property type="protein sequence ID" value="KAF9046979.1"/>
    <property type="molecule type" value="Genomic_DNA"/>
</dbReference>
<accession>A0A9P5P8J3</accession>
<evidence type="ECO:0000313" key="2">
    <source>
        <dbReference type="Proteomes" id="UP000772434"/>
    </source>
</evidence>
<dbReference type="Gene3D" id="2.60.120.620">
    <property type="entry name" value="q2cbj1_9rhob like domain"/>
    <property type="match status" value="1"/>
</dbReference>
<proteinExistence type="predicted"/>
<name>A0A9P5P8J3_9AGAR</name>
<reference evidence="1" key="1">
    <citation type="submission" date="2020-11" db="EMBL/GenBank/DDBJ databases">
        <authorList>
            <consortium name="DOE Joint Genome Institute"/>
            <person name="Ahrendt S."/>
            <person name="Riley R."/>
            <person name="Andreopoulos W."/>
            <person name="Labutti K."/>
            <person name="Pangilinan J."/>
            <person name="Ruiz-Duenas F.J."/>
            <person name="Barrasa J.M."/>
            <person name="Sanchez-Garcia M."/>
            <person name="Camarero S."/>
            <person name="Miyauchi S."/>
            <person name="Serrano A."/>
            <person name="Linde D."/>
            <person name="Babiker R."/>
            <person name="Drula E."/>
            <person name="Ayuso-Fernandez I."/>
            <person name="Pacheco R."/>
            <person name="Padilla G."/>
            <person name="Ferreira P."/>
            <person name="Barriuso J."/>
            <person name="Kellner H."/>
            <person name="Castanera R."/>
            <person name="Alfaro M."/>
            <person name="Ramirez L."/>
            <person name="Pisabarro A.G."/>
            <person name="Kuo A."/>
            <person name="Tritt A."/>
            <person name="Lipzen A."/>
            <person name="He G."/>
            <person name="Yan M."/>
            <person name="Ng V."/>
            <person name="Cullen D."/>
            <person name="Martin F."/>
            <person name="Rosso M.-N."/>
            <person name="Henrissat B."/>
            <person name="Hibbett D."/>
            <person name="Martinez A.T."/>
            <person name="Grigoriev I.V."/>
        </authorList>
    </citation>
    <scope>NUCLEOTIDE SEQUENCE</scope>
    <source>
        <strain evidence="1">AH 40177</strain>
    </source>
</reference>
<evidence type="ECO:0000313" key="1">
    <source>
        <dbReference type="EMBL" id="KAF9046979.1"/>
    </source>
</evidence>
<sequence>MTEILETLTGEPMVLFKEKINFKQPWGGGYQAHIDSMHTPHRKLKASHPDGAEPATLENGCLEVVAGSHKLQFQWAKIDVSRLNGRKARR</sequence>
<dbReference type="OrthoDB" id="445007at2759"/>
<gene>
    <name evidence="1" type="ORF">BDP27DRAFT_721659</name>
</gene>
<dbReference type="SUPFAM" id="SSF51197">
    <property type="entry name" value="Clavaminate synthase-like"/>
    <property type="match status" value="1"/>
</dbReference>
<organism evidence="1 2">
    <name type="scientific">Rhodocollybia butyracea</name>
    <dbReference type="NCBI Taxonomy" id="206335"/>
    <lineage>
        <taxon>Eukaryota</taxon>
        <taxon>Fungi</taxon>
        <taxon>Dikarya</taxon>
        <taxon>Basidiomycota</taxon>
        <taxon>Agaricomycotina</taxon>
        <taxon>Agaricomycetes</taxon>
        <taxon>Agaricomycetidae</taxon>
        <taxon>Agaricales</taxon>
        <taxon>Marasmiineae</taxon>
        <taxon>Omphalotaceae</taxon>
        <taxon>Rhodocollybia</taxon>
    </lineage>
</organism>
<dbReference type="InterPro" id="IPR008775">
    <property type="entry name" value="Phytyl_CoA_dOase-like"/>
</dbReference>
<dbReference type="AlphaFoldDB" id="A0A9P5P8J3"/>
<comment type="caution">
    <text evidence="1">The sequence shown here is derived from an EMBL/GenBank/DDBJ whole genome shotgun (WGS) entry which is preliminary data.</text>
</comment>